<evidence type="ECO:0000256" key="4">
    <source>
        <dbReference type="ARBA" id="ARBA00022801"/>
    </source>
</evidence>
<name>E1Y9A9_9BACT</name>
<dbReference type="GO" id="GO:0016891">
    <property type="term" value="F:RNA endonuclease activity producing 5'-phosphomonoesters, hydrolytic mechanism"/>
    <property type="evidence" value="ECO:0007669"/>
    <property type="project" value="TreeGrafter"/>
</dbReference>
<reference evidence="8" key="1">
    <citation type="journal article" date="2011" name="Environ. Microbiol.">
        <title>Genomic insights into the metabolic potential of the polycyclic aromatic hydrocarbon degrading sulfate-reducing Deltaproteobacterium N47.</title>
        <authorList>
            <person name="Bergmann F."/>
            <person name="Selesi D."/>
            <person name="Weinmaier T."/>
            <person name="Tischler P."/>
            <person name="Rattei T."/>
            <person name="Meckenstock R.U."/>
        </authorList>
    </citation>
    <scope>NUCLEOTIDE SEQUENCE</scope>
</reference>
<dbReference type="PANTHER" id="PTHR43856">
    <property type="entry name" value="CARDIOLIPIN HYDROLASE"/>
    <property type="match status" value="1"/>
</dbReference>
<evidence type="ECO:0000313" key="8">
    <source>
        <dbReference type="EMBL" id="CBX27153.1"/>
    </source>
</evidence>
<evidence type="ECO:0000256" key="5">
    <source>
        <dbReference type="ARBA" id="ARBA00022963"/>
    </source>
</evidence>
<dbReference type="GO" id="GO:0016042">
    <property type="term" value="P:lipid catabolic process"/>
    <property type="evidence" value="ECO:0007669"/>
    <property type="project" value="UniProtKB-KW"/>
</dbReference>
<feature type="domain" description="PLD phosphodiesterase" evidence="7">
    <location>
        <begin position="27"/>
        <end position="54"/>
    </location>
</feature>
<proteinExistence type="inferred from homology"/>
<dbReference type="AlphaFoldDB" id="E1Y9A9"/>
<evidence type="ECO:0000256" key="3">
    <source>
        <dbReference type="ARBA" id="ARBA00012027"/>
    </source>
</evidence>
<comment type="similarity">
    <text evidence="2">Belongs to the phospholipase D family.</text>
</comment>
<dbReference type="InterPro" id="IPR001736">
    <property type="entry name" value="PLipase_D/transphosphatidylase"/>
</dbReference>
<dbReference type="PANTHER" id="PTHR43856:SF1">
    <property type="entry name" value="MITOCHONDRIAL CARDIOLIPIN HYDROLASE"/>
    <property type="match status" value="1"/>
</dbReference>
<dbReference type="InterPro" id="IPR051406">
    <property type="entry name" value="PLD_domain"/>
</dbReference>
<sequence>MKSQRTAKYTSATFLANAGIPTYIDDRHAIAHNKIMIIDKETVITGSFNFTKAAEEKNAENLLIIRNKDLAKIYTGNWYKHKEHSEVYQGRGY</sequence>
<dbReference type="EC" id="3.1.4.4" evidence="3"/>
<dbReference type="SMART" id="SM00155">
    <property type="entry name" value="PLDc"/>
    <property type="match status" value="1"/>
</dbReference>
<evidence type="ECO:0000256" key="1">
    <source>
        <dbReference type="ARBA" id="ARBA00000798"/>
    </source>
</evidence>
<gene>
    <name evidence="8" type="ORF">N47_A11820</name>
</gene>
<dbReference type="Pfam" id="PF13091">
    <property type="entry name" value="PLDc_2"/>
    <property type="match status" value="1"/>
</dbReference>
<protein>
    <recommendedName>
        <fullName evidence="3">phospholipase D</fullName>
        <ecNumber evidence="3">3.1.4.4</ecNumber>
    </recommendedName>
</protein>
<evidence type="ECO:0000259" key="7">
    <source>
        <dbReference type="PROSITE" id="PS50035"/>
    </source>
</evidence>
<dbReference type="GO" id="GO:0006793">
    <property type="term" value="P:phosphorus metabolic process"/>
    <property type="evidence" value="ECO:0007669"/>
    <property type="project" value="UniProtKB-ARBA"/>
</dbReference>
<comment type="catalytic activity">
    <reaction evidence="1">
        <text>a 1,2-diacyl-sn-glycero-3-phosphocholine + H2O = a 1,2-diacyl-sn-glycero-3-phosphate + choline + H(+)</text>
        <dbReference type="Rhea" id="RHEA:14445"/>
        <dbReference type="ChEBI" id="CHEBI:15354"/>
        <dbReference type="ChEBI" id="CHEBI:15377"/>
        <dbReference type="ChEBI" id="CHEBI:15378"/>
        <dbReference type="ChEBI" id="CHEBI:57643"/>
        <dbReference type="ChEBI" id="CHEBI:58608"/>
        <dbReference type="EC" id="3.1.4.4"/>
    </reaction>
</comment>
<dbReference type="PROSITE" id="PS50035">
    <property type="entry name" value="PLD"/>
    <property type="match status" value="1"/>
</dbReference>
<dbReference type="GO" id="GO:0004630">
    <property type="term" value="F:phospholipase D activity"/>
    <property type="evidence" value="ECO:0007669"/>
    <property type="project" value="UniProtKB-EC"/>
</dbReference>
<evidence type="ECO:0000256" key="2">
    <source>
        <dbReference type="ARBA" id="ARBA00008664"/>
    </source>
</evidence>
<keyword evidence="6" id="KW-0443">Lipid metabolism</keyword>
<dbReference type="InterPro" id="IPR025202">
    <property type="entry name" value="PLD-like_dom"/>
</dbReference>
<keyword evidence="4" id="KW-0378">Hydrolase</keyword>
<evidence type="ECO:0000256" key="6">
    <source>
        <dbReference type="ARBA" id="ARBA00023098"/>
    </source>
</evidence>
<organism evidence="8">
    <name type="scientific">uncultured Desulfobacterium sp</name>
    <dbReference type="NCBI Taxonomy" id="201089"/>
    <lineage>
        <taxon>Bacteria</taxon>
        <taxon>Pseudomonadati</taxon>
        <taxon>Thermodesulfobacteriota</taxon>
        <taxon>Desulfobacteria</taxon>
        <taxon>Desulfobacterales</taxon>
        <taxon>Desulfobacteriaceae</taxon>
        <taxon>Desulfobacterium</taxon>
        <taxon>environmental samples</taxon>
    </lineage>
</organism>
<dbReference type="Gene3D" id="3.30.870.10">
    <property type="entry name" value="Endonuclease Chain A"/>
    <property type="match status" value="1"/>
</dbReference>
<dbReference type="EMBL" id="FR695864">
    <property type="protein sequence ID" value="CBX27153.1"/>
    <property type="molecule type" value="Genomic_DNA"/>
</dbReference>
<accession>E1Y9A9</accession>
<keyword evidence="5" id="KW-0442">Lipid degradation</keyword>
<dbReference type="SUPFAM" id="SSF56024">
    <property type="entry name" value="Phospholipase D/nuclease"/>
    <property type="match status" value="1"/>
</dbReference>